<evidence type="ECO:0000313" key="2">
    <source>
        <dbReference type="Proteomes" id="UP000316079"/>
    </source>
</evidence>
<evidence type="ECO:0000313" key="1">
    <source>
        <dbReference type="EMBL" id="TRY91535.1"/>
    </source>
</evidence>
<comment type="caution">
    <text evidence="1">The sequence shown here is derived from an EMBL/GenBank/DDBJ whole genome shotgun (WGS) entry which is preliminary data.</text>
</comment>
<protein>
    <submittedName>
        <fullName evidence="1">Uncharacterized protein</fullName>
    </submittedName>
</protein>
<proteinExistence type="predicted"/>
<keyword evidence="2" id="KW-1185">Reference proteome</keyword>
<dbReference type="OrthoDB" id="7659889at2759"/>
<organism evidence="1 2">
    <name type="scientific">Danionella cerebrum</name>
    <dbReference type="NCBI Taxonomy" id="2873325"/>
    <lineage>
        <taxon>Eukaryota</taxon>
        <taxon>Metazoa</taxon>
        <taxon>Chordata</taxon>
        <taxon>Craniata</taxon>
        <taxon>Vertebrata</taxon>
        <taxon>Euteleostomi</taxon>
        <taxon>Actinopterygii</taxon>
        <taxon>Neopterygii</taxon>
        <taxon>Teleostei</taxon>
        <taxon>Ostariophysi</taxon>
        <taxon>Cypriniformes</taxon>
        <taxon>Danionidae</taxon>
        <taxon>Danioninae</taxon>
        <taxon>Danionella</taxon>
    </lineage>
</organism>
<dbReference type="EMBL" id="SRMA01025739">
    <property type="protein sequence ID" value="TRY91535.1"/>
    <property type="molecule type" value="Genomic_DNA"/>
</dbReference>
<accession>A0A553QNH8</accession>
<gene>
    <name evidence="1" type="ORF">DNTS_004973</name>
</gene>
<dbReference type="AlphaFoldDB" id="A0A553QNH8"/>
<name>A0A553QNH8_9TELE</name>
<reference evidence="1 2" key="1">
    <citation type="journal article" date="2019" name="Sci. Data">
        <title>Hybrid genome assembly and annotation of Danionella translucida.</title>
        <authorList>
            <person name="Kadobianskyi M."/>
            <person name="Schulze L."/>
            <person name="Schuelke M."/>
            <person name="Judkewitz B."/>
        </authorList>
    </citation>
    <scope>NUCLEOTIDE SEQUENCE [LARGE SCALE GENOMIC DNA]</scope>
    <source>
        <strain evidence="1 2">Bolton</strain>
    </source>
</reference>
<dbReference type="Proteomes" id="UP000316079">
    <property type="component" value="Unassembled WGS sequence"/>
</dbReference>
<sequence>MNGFKMNSVSKTLHTKVWIAIKRLDLSDNRVTALREIHIPSGANVANIEQILAHSFRFDASQKTLKVRNNRGSLIPLNSSMPPNSKQMPYLLEVAKNYQHVNPRPRSIPLTVLNNTMKLRLQSILKRIERLEELSPQIKLQRQEKMTKDIELLNQKLTFLHRRMQTAESYSWEGMLRRAPLW</sequence>